<evidence type="ECO:0000313" key="2">
    <source>
        <dbReference type="Proteomes" id="UP001314200"/>
    </source>
</evidence>
<gene>
    <name evidence="1" type="ORF">R82641_BJNNKPBH_01523</name>
</gene>
<reference evidence="1 2" key="1">
    <citation type="submission" date="2023-10" db="EMBL/GenBank/DDBJ databases">
        <authorList>
            <person name="Botero Cardona J."/>
        </authorList>
    </citation>
    <scope>NUCLEOTIDE SEQUENCE [LARGE SCALE GENOMIC DNA]</scope>
    <source>
        <strain evidence="1 2">R-82641</strain>
    </source>
</reference>
<comment type="caution">
    <text evidence="1">The sequence shown here is derived from an EMBL/GenBank/DDBJ whole genome shotgun (WGS) entry which is preliminary data.</text>
</comment>
<organism evidence="1 2">
    <name type="scientific">Fructobacillus cardui</name>
    <dbReference type="NCBI Taxonomy" id="2893170"/>
    <lineage>
        <taxon>Bacteria</taxon>
        <taxon>Bacillati</taxon>
        <taxon>Bacillota</taxon>
        <taxon>Bacilli</taxon>
        <taxon>Lactobacillales</taxon>
        <taxon>Lactobacillaceae</taxon>
        <taxon>Fructobacillus</taxon>
    </lineage>
</organism>
<protein>
    <submittedName>
        <fullName evidence="1">Uncharacterized protein</fullName>
    </submittedName>
</protein>
<dbReference type="Proteomes" id="UP001314200">
    <property type="component" value="Unassembled WGS sequence"/>
</dbReference>
<dbReference type="RefSeq" id="WP_338348242.1">
    <property type="nucleotide sequence ID" value="NZ_CAUZLY010000013.1"/>
</dbReference>
<dbReference type="EMBL" id="CAUZLY010000013">
    <property type="protein sequence ID" value="CAK1254610.1"/>
    <property type="molecule type" value="Genomic_DNA"/>
</dbReference>
<accession>A0ABM9N253</accession>
<name>A0ABM9N253_9LACO</name>
<evidence type="ECO:0000313" key="1">
    <source>
        <dbReference type="EMBL" id="CAK1254610.1"/>
    </source>
</evidence>
<sequence length="66" mass="7437">MENKITVVNVSYEGMAVQVNFKNSDGTLVQGVTDFNKKGNALVLNTEKRVFMYNIKLVHSIAFLEK</sequence>
<keyword evidence="2" id="KW-1185">Reference proteome</keyword>
<proteinExistence type="predicted"/>